<sequence>MPLTWTDKFKCPGMGVGSLCSSEAKRNTSPPLAPLSAPKKKISMWQRTLVSSLQHGNLVQCFFTYCPARLSFPFLPIPIPSLGGRSVEIGVKVRVVGCDSGPSVAEELSHVLLENLSSPSQWAHYGSVHCPLLDTRAVGIFCTSLKTCPSWSLVGLKL</sequence>
<protein>
    <submittedName>
        <fullName evidence="1">Uncharacterized protein</fullName>
    </submittedName>
</protein>
<proteinExistence type="predicted"/>
<accession>A0A176WDG8</accession>
<name>A0A176WDG8_MARPO</name>
<evidence type="ECO:0000313" key="1">
    <source>
        <dbReference type="EMBL" id="OAE30305.1"/>
    </source>
</evidence>
<keyword evidence="2" id="KW-1185">Reference proteome</keyword>
<reference evidence="1" key="1">
    <citation type="submission" date="2016-03" db="EMBL/GenBank/DDBJ databases">
        <title>Mechanisms controlling the formation of the plant cell surface in tip-growing cells are functionally conserved among land plants.</title>
        <authorList>
            <person name="Honkanen S."/>
            <person name="Jones V.A."/>
            <person name="Morieri G."/>
            <person name="Champion C."/>
            <person name="Hetherington A.J."/>
            <person name="Kelly S."/>
            <person name="Saint-Marcoux D."/>
            <person name="Proust H."/>
            <person name="Prescott H."/>
            <person name="Dolan L."/>
        </authorList>
    </citation>
    <scope>NUCLEOTIDE SEQUENCE [LARGE SCALE GENOMIC DNA]</scope>
    <source>
        <tissue evidence="1">Whole gametophyte</tissue>
    </source>
</reference>
<gene>
    <name evidence="1" type="ORF">AXG93_4201s1040</name>
</gene>
<dbReference type="Proteomes" id="UP000077202">
    <property type="component" value="Unassembled WGS sequence"/>
</dbReference>
<comment type="caution">
    <text evidence="1">The sequence shown here is derived from an EMBL/GenBank/DDBJ whole genome shotgun (WGS) entry which is preliminary data.</text>
</comment>
<dbReference type="EMBL" id="LVLJ01001341">
    <property type="protein sequence ID" value="OAE30305.1"/>
    <property type="molecule type" value="Genomic_DNA"/>
</dbReference>
<organism evidence="1 2">
    <name type="scientific">Marchantia polymorpha subsp. ruderalis</name>
    <dbReference type="NCBI Taxonomy" id="1480154"/>
    <lineage>
        <taxon>Eukaryota</taxon>
        <taxon>Viridiplantae</taxon>
        <taxon>Streptophyta</taxon>
        <taxon>Embryophyta</taxon>
        <taxon>Marchantiophyta</taxon>
        <taxon>Marchantiopsida</taxon>
        <taxon>Marchantiidae</taxon>
        <taxon>Marchantiales</taxon>
        <taxon>Marchantiaceae</taxon>
        <taxon>Marchantia</taxon>
    </lineage>
</organism>
<dbReference type="AlphaFoldDB" id="A0A176WDG8"/>
<evidence type="ECO:0000313" key="2">
    <source>
        <dbReference type="Proteomes" id="UP000077202"/>
    </source>
</evidence>